<sequence length="94" mass="10151">MSGEIRVSISVLRTYIPGFDETTQCIYSTVDLLRSGLDGITDGQYISGDDDNGTKFAAVFAKRAGRWRTHTCLCPTVGRATCTVVVIETSALCP</sequence>
<accession>A0ABS8ZVW4</accession>
<proteinExistence type="predicted"/>
<keyword evidence="2" id="KW-1185">Reference proteome</keyword>
<dbReference type="EMBL" id="JAJVCN010000005">
    <property type="protein sequence ID" value="MCE7011752.1"/>
    <property type="molecule type" value="Genomic_DNA"/>
</dbReference>
<name>A0ABS8ZVW4_9PSEU</name>
<evidence type="ECO:0000313" key="2">
    <source>
        <dbReference type="Proteomes" id="UP001521150"/>
    </source>
</evidence>
<organism evidence="1 2">
    <name type="scientific">Kibdelosporangium philippinense</name>
    <dbReference type="NCBI Taxonomy" id="211113"/>
    <lineage>
        <taxon>Bacteria</taxon>
        <taxon>Bacillati</taxon>
        <taxon>Actinomycetota</taxon>
        <taxon>Actinomycetes</taxon>
        <taxon>Pseudonocardiales</taxon>
        <taxon>Pseudonocardiaceae</taxon>
        <taxon>Kibdelosporangium</taxon>
    </lineage>
</organism>
<reference evidence="1 2" key="1">
    <citation type="submission" date="2021-12" db="EMBL/GenBank/DDBJ databases">
        <title>Genome sequence of Kibdelosporangium philippinense ATCC 49844.</title>
        <authorList>
            <person name="Fedorov E.A."/>
            <person name="Omeragic M."/>
            <person name="Shalygina K.F."/>
            <person name="Maclea K.S."/>
        </authorList>
    </citation>
    <scope>NUCLEOTIDE SEQUENCE [LARGE SCALE GENOMIC DNA]</scope>
    <source>
        <strain evidence="1 2">ATCC 49844</strain>
    </source>
</reference>
<evidence type="ECO:0000313" key="1">
    <source>
        <dbReference type="EMBL" id="MCE7011752.1"/>
    </source>
</evidence>
<dbReference type="RefSeq" id="WP_233734514.1">
    <property type="nucleotide sequence ID" value="NZ_JAJVCN010000005.1"/>
</dbReference>
<protein>
    <submittedName>
        <fullName evidence="1">Uncharacterized protein</fullName>
    </submittedName>
</protein>
<dbReference type="Proteomes" id="UP001521150">
    <property type="component" value="Unassembled WGS sequence"/>
</dbReference>
<gene>
    <name evidence="1" type="ORF">LWC34_54405</name>
</gene>
<comment type="caution">
    <text evidence="1">The sequence shown here is derived from an EMBL/GenBank/DDBJ whole genome shotgun (WGS) entry which is preliminary data.</text>
</comment>